<dbReference type="EMBL" id="CAJVQA010002201">
    <property type="protein sequence ID" value="CAG8539648.1"/>
    <property type="molecule type" value="Genomic_DNA"/>
</dbReference>
<dbReference type="Proteomes" id="UP000789759">
    <property type="component" value="Unassembled WGS sequence"/>
</dbReference>
<protein>
    <submittedName>
        <fullName evidence="3">20647_t:CDS:1</fullName>
    </submittedName>
</protein>
<dbReference type="AlphaFoldDB" id="A0A9N9ANX4"/>
<feature type="chain" id="PRO_5040141141" evidence="2">
    <location>
        <begin position="21"/>
        <end position="358"/>
    </location>
</feature>
<feature type="compositionally biased region" description="Gly residues" evidence="1">
    <location>
        <begin position="55"/>
        <end position="65"/>
    </location>
</feature>
<keyword evidence="4" id="KW-1185">Reference proteome</keyword>
<evidence type="ECO:0000313" key="4">
    <source>
        <dbReference type="Proteomes" id="UP000789759"/>
    </source>
</evidence>
<accession>A0A9N9ANX4</accession>
<feature type="compositionally biased region" description="Polar residues" evidence="1">
    <location>
        <begin position="67"/>
        <end position="100"/>
    </location>
</feature>
<organism evidence="3 4">
    <name type="scientific">Cetraspora pellucida</name>
    <dbReference type="NCBI Taxonomy" id="1433469"/>
    <lineage>
        <taxon>Eukaryota</taxon>
        <taxon>Fungi</taxon>
        <taxon>Fungi incertae sedis</taxon>
        <taxon>Mucoromycota</taxon>
        <taxon>Glomeromycotina</taxon>
        <taxon>Glomeromycetes</taxon>
        <taxon>Diversisporales</taxon>
        <taxon>Gigasporaceae</taxon>
        <taxon>Cetraspora</taxon>
    </lineage>
</organism>
<sequence length="358" mass="37382">MNFLIIILFTLSTTIVVSFAQFGPPGMGSPDMGGPGFGGGGNPKGGNQGFDPSGLLGGNPKGGNQGFDPSSGSDPKSGNSVPGQNKQPKSSSPNGNASKSPSGNAAPGNAVPGNANPTSNQGKTPTSSSSPAGSGKGAPSSGSSNAPPSKGSKSKAAAPDIRKIPWQEKEKACILVSGPPNNTIIEPGTKHRISWNQSPCQMSSRVVGMFHVFLYNNLQAVPDEKAKKRDYSPNGKIIYDWGPYPIATNITNTTNNYDWTVPYLNDEPRITNASNFYIRVETISRSGIFGATPPLGGTYGPISISLEEPPPGWNETHVDSVSGGQKVHISSSTCSIKFCNWLGWAVLIFGIILETIYL</sequence>
<feature type="compositionally biased region" description="Low complexity" evidence="1">
    <location>
        <begin position="101"/>
        <end position="159"/>
    </location>
</feature>
<keyword evidence="2" id="KW-0732">Signal</keyword>
<evidence type="ECO:0000313" key="3">
    <source>
        <dbReference type="EMBL" id="CAG8539648.1"/>
    </source>
</evidence>
<name>A0A9N9ANX4_9GLOM</name>
<evidence type="ECO:0000256" key="2">
    <source>
        <dbReference type="SAM" id="SignalP"/>
    </source>
</evidence>
<feature type="region of interest" description="Disordered" evidence="1">
    <location>
        <begin position="28"/>
        <end position="164"/>
    </location>
</feature>
<gene>
    <name evidence="3" type="ORF">CPELLU_LOCUS4237</name>
</gene>
<feature type="compositionally biased region" description="Gly residues" evidence="1">
    <location>
        <begin position="31"/>
        <end position="48"/>
    </location>
</feature>
<feature type="signal peptide" evidence="2">
    <location>
        <begin position="1"/>
        <end position="20"/>
    </location>
</feature>
<comment type="caution">
    <text evidence="3">The sequence shown here is derived from an EMBL/GenBank/DDBJ whole genome shotgun (WGS) entry which is preliminary data.</text>
</comment>
<reference evidence="3" key="1">
    <citation type="submission" date="2021-06" db="EMBL/GenBank/DDBJ databases">
        <authorList>
            <person name="Kallberg Y."/>
            <person name="Tangrot J."/>
            <person name="Rosling A."/>
        </authorList>
    </citation>
    <scope>NUCLEOTIDE SEQUENCE</scope>
    <source>
        <strain evidence="3">FL966</strain>
    </source>
</reference>
<evidence type="ECO:0000256" key="1">
    <source>
        <dbReference type="SAM" id="MobiDB-lite"/>
    </source>
</evidence>
<dbReference type="OrthoDB" id="2325069at2759"/>
<proteinExistence type="predicted"/>